<dbReference type="InterPro" id="IPR010181">
    <property type="entry name" value="CGCAxxGCC_motif"/>
</dbReference>
<dbReference type="AlphaFoldDB" id="A0A0M3QEW6"/>
<dbReference type="EMBL" id="CP010802">
    <property type="protein sequence ID" value="ALC15199.1"/>
    <property type="molecule type" value="Genomic_DNA"/>
</dbReference>
<evidence type="ECO:0000313" key="1">
    <source>
        <dbReference type="EMBL" id="ALC15199.1"/>
    </source>
</evidence>
<evidence type="ECO:0000313" key="2">
    <source>
        <dbReference type="Proteomes" id="UP000057158"/>
    </source>
</evidence>
<dbReference type="NCBIfam" id="TIGR01909">
    <property type="entry name" value="C_GCAxxG_C_C"/>
    <property type="match status" value="1"/>
</dbReference>
<dbReference type="InterPro" id="IPR036280">
    <property type="entry name" value="Multihaem_cyt_sf"/>
</dbReference>
<keyword evidence="2" id="KW-1185">Reference proteome</keyword>
<dbReference type="Proteomes" id="UP000057158">
    <property type="component" value="Chromosome"/>
</dbReference>
<reference evidence="1 2" key="1">
    <citation type="submission" date="2015-07" db="EMBL/GenBank/DDBJ databases">
        <title>Isolation and Genomic Characterization of a Novel Halophilic Metal-Reducing Deltaproteobacterium from the Deep Subsurface.</title>
        <authorList>
            <person name="Badalamenti J.P."/>
            <person name="Summers Z.M."/>
            <person name="Gralnick J.A."/>
            <person name="Bond D.R."/>
        </authorList>
    </citation>
    <scope>NUCLEOTIDE SEQUENCE [LARGE SCALE GENOMIC DNA]</scope>
    <source>
        <strain evidence="1 2">WTL</strain>
    </source>
</reference>
<dbReference type="SUPFAM" id="SSF48695">
    <property type="entry name" value="Multiheme cytochromes"/>
    <property type="match status" value="1"/>
</dbReference>
<dbReference type="OrthoDB" id="3192408at2"/>
<protein>
    <submittedName>
        <fullName evidence="1">Putative redox-active protein</fullName>
    </submittedName>
</protein>
<accession>A0A0M3QEW6</accession>
<dbReference type="Pfam" id="PF09719">
    <property type="entry name" value="C_GCAxxG_C_C"/>
    <property type="match status" value="1"/>
</dbReference>
<proteinExistence type="predicted"/>
<dbReference type="PATRIC" id="fig|1603606.3.peg.439"/>
<sequence length="135" mass="14164">MLARIFRIKRAEAFDESAAEKAGRLFAGGKNCTQAVLQATTGIDDPQLMAVAEAFGGGIGGSKCLCGAISGGVMALGLRGEGKKSAALVAAFKERNRATCCSALSRDFKWKSREHLTNCRRITEETAGIVAGLLI</sequence>
<gene>
    <name evidence="1" type="ORF">DSOUD_0404</name>
</gene>
<dbReference type="RefSeq" id="WP_053549426.1">
    <property type="nucleotide sequence ID" value="NZ_CP010802.1"/>
</dbReference>
<dbReference type="STRING" id="1603606.DSOUD_0404"/>
<organism evidence="1 2">
    <name type="scientific">Desulfuromonas soudanensis</name>
    <dbReference type="NCBI Taxonomy" id="1603606"/>
    <lineage>
        <taxon>Bacteria</taxon>
        <taxon>Pseudomonadati</taxon>
        <taxon>Thermodesulfobacteriota</taxon>
        <taxon>Desulfuromonadia</taxon>
        <taxon>Desulfuromonadales</taxon>
        <taxon>Desulfuromonadaceae</taxon>
        <taxon>Desulfuromonas</taxon>
    </lineage>
</organism>
<dbReference type="KEGG" id="des:DSOUD_0404"/>
<name>A0A0M3QEW6_9BACT</name>